<dbReference type="Gene3D" id="1.10.150.310">
    <property type="entry name" value="Tex RuvX-like domain-like"/>
    <property type="match status" value="1"/>
</dbReference>
<dbReference type="GO" id="GO:0006281">
    <property type="term" value="P:DNA repair"/>
    <property type="evidence" value="ECO:0007669"/>
    <property type="project" value="InterPro"/>
</dbReference>
<sequence length="236" mass="24697">MKVFHRQSLQVTNLALARLEKVFGSRPDVSLPTEPAQILINPPKQAIAPIAKFVIVAVSVVGLLVWLNRPSPTTVPVVTNNGIAIPGTSKSPTVTDGSGDLGATNQIVVDVKGDVLTPGLVTLNAGDRVADAIAAAGGLTPSANVTSLNLAERLSDGQMIFIGNAQSSDVASDPRININQASETDLDALPGVGPVMAGRIVAWRETNQRFHSVEELQEVPGIGPKVFANLKPLVRI</sequence>
<evidence type="ECO:0000313" key="5">
    <source>
        <dbReference type="EMBL" id="CAB4751674.1"/>
    </source>
</evidence>
<feature type="domain" description="Helix-hairpin-helix DNA-binding motif class 1" evidence="1">
    <location>
        <begin position="184"/>
        <end position="203"/>
    </location>
</feature>
<organism evidence="3">
    <name type="scientific">freshwater metagenome</name>
    <dbReference type="NCBI Taxonomy" id="449393"/>
    <lineage>
        <taxon>unclassified sequences</taxon>
        <taxon>metagenomes</taxon>
        <taxon>ecological metagenomes</taxon>
    </lineage>
</organism>
<dbReference type="GO" id="GO:0015628">
    <property type="term" value="P:protein secretion by the type II secretion system"/>
    <property type="evidence" value="ECO:0007669"/>
    <property type="project" value="TreeGrafter"/>
</dbReference>
<dbReference type="EMBL" id="CAESAD010000010">
    <property type="protein sequence ID" value="CAB4343519.1"/>
    <property type="molecule type" value="Genomic_DNA"/>
</dbReference>
<dbReference type="EMBL" id="CAFBIX010000010">
    <property type="protein sequence ID" value="CAB4846815.1"/>
    <property type="molecule type" value="Genomic_DNA"/>
</dbReference>
<dbReference type="InterPro" id="IPR019554">
    <property type="entry name" value="Soluble_ligand-bd"/>
</dbReference>
<evidence type="ECO:0000313" key="3">
    <source>
        <dbReference type="EMBL" id="CAB4343519.1"/>
    </source>
</evidence>
<reference evidence="3" key="1">
    <citation type="submission" date="2020-05" db="EMBL/GenBank/DDBJ databases">
        <authorList>
            <person name="Chiriac C."/>
            <person name="Salcher M."/>
            <person name="Ghai R."/>
            <person name="Kavagutti S V."/>
        </authorList>
    </citation>
    <scope>NUCLEOTIDE SEQUENCE</scope>
</reference>
<dbReference type="EMBL" id="CAFAAO010000019">
    <property type="protein sequence ID" value="CAB4810805.1"/>
    <property type="molecule type" value="Genomic_DNA"/>
</dbReference>
<dbReference type="PANTHER" id="PTHR21180:SF32">
    <property type="entry name" value="ENDONUCLEASE_EXONUCLEASE_PHOSPHATASE FAMILY DOMAIN-CONTAINING PROTEIN 1"/>
    <property type="match status" value="1"/>
</dbReference>
<evidence type="ECO:0000259" key="1">
    <source>
        <dbReference type="SMART" id="SM00278"/>
    </source>
</evidence>
<accession>A0A6J5ZR51</accession>
<dbReference type="InterPro" id="IPR010994">
    <property type="entry name" value="RuvA_2-like"/>
</dbReference>
<dbReference type="SMART" id="SM00278">
    <property type="entry name" value="HhH1"/>
    <property type="match status" value="2"/>
</dbReference>
<dbReference type="Pfam" id="PF10531">
    <property type="entry name" value="SLBB"/>
    <property type="match status" value="1"/>
</dbReference>
<dbReference type="Gene3D" id="3.10.560.10">
    <property type="entry name" value="Outer membrane lipoprotein wza domain like"/>
    <property type="match status" value="1"/>
</dbReference>
<gene>
    <name evidence="4" type="ORF">UFOPK2648_01380</name>
    <name evidence="5" type="ORF">UFOPK2824_00735</name>
    <name evidence="6" type="ORF">UFOPK3037_01287</name>
    <name evidence="7" type="ORF">UFOPK3278_00457</name>
    <name evidence="2" type="ORF">UFOPK3406_01242</name>
    <name evidence="3" type="ORF">UFOPK3925_01253</name>
    <name evidence="8" type="ORF">UFOPK4097_00758</name>
</gene>
<evidence type="ECO:0000313" key="8">
    <source>
        <dbReference type="EMBL" id="CAB5018191.1"/>
    </source>
</evidence>
<dbReference type="EMBL" id="CAEZYC010000121">
    <property type="protein sequence ID" value="CAB4720005.1"/>
    <property type="molecule type" value="Genomic_DNA"/>
</dbReference>
<dbReference type="InterPro" id="IPR003583">
    <property type="entry name" value="Hlx-hairpin-Hlx_DNA-bd_motif"/>
</dbReference>
<feature type="domain" description="Helix-hairpin-helix DNA-binding motif class 1" evidence="1">
    <location>
        <begin position="214"/>
        <end position="233"/>
    </location>
</feature>
<dbReference type="AlphaFoldDB" id="A0A6J5ZR51"/>
<proteinExistence type="predicted"/>
<evidence type="ECO:0000313" key="7">
    <source>
        <dbReference type="EMBL" id="CAB4846815.1"/>
    </source>
</evidence>
<dbReference type="EMBL" id="CAEZZD010000105">
    <property type="protein sequence ID" value="CAB4751674.1"/>
    <property type="molecule type" value="Genomic_DNA"/>
</dbReference>
<dbReference type="InterPro" id="IPR051675">
    <property type="entry name" value="Endo/Exo/Phosphatase_dom_1"/>
</dbReference>
<dbReference type="GO" id="GO:0003677">
    <property type="term" value="F:DNA binding"/>
    <property type="evidence" value="ECO:0007669"/>
    <property type="project" value="InterPro"/>
</dbReference>
<evidence type="ECO:0000313" key="2">
    <source>
        <dbReference type="EMBL" id="CAB4343445.1"/>
    </source>
</evidence>
<protein>
    <submittedName>
        <fullName evidence="3">Unannotated protein</fullName>
    </submittedName>
</protein>
<dbReference type="EMBL" id="CAESAI010000041">
    <property type="protein sequence ID" value="CAB4343445.1"/>
    <property type="molecule type" value="Genomic_DNA"/>
</dbReference>
<evidence type="ECO:0000313" key="4">
    <source>
        <dbReference type="EMBL" id="CAB4720005.1"/>
    </source>
</evidence>
<dbReference type="PANTHER" id="PTHR21180">
    <property type="entry name" value="ENDONUCLEASE/EXONUCLEASE/PHOSPHATASE FAMILY DOMAIN-CONTAINING PROTEIN 1"/>
    <property type="match status" value="1"/>
</dbReference>
<dbReference type="Pfam" id="PF12836">
    <property type="entry name" value="HHH_3"/>
    <property type="match status" value="1"/>
</dbReference>
<evidence type="ECO:0000313" key="6">
    <source>
        <dbReference type="EMBL" id="CAB4810805.1"/>
    </source>
</evidence>
<name>A0A6J5ZR51_9ZZZZ</name>
<dbReference type="SUPFAM" id="SSF47781">
    <property type="entry name" value="RuvA domain 2-like"/>
    <property type="match status" value="1"/>
</dbReference>
<dbReference type="GO" id="GO:0015627">
    <property type="term" value="C:type II protein secretion system complex"/>
    <property type="evidence" value="ECO:0007669"/>
    <property type="project" value="TreeGrafter"/>
</dbReference>
<dbReference type="EMBL" id="CAFBPK010000010">
    <property type="protein sequence ID" value="CAB5018191.1"/>
    <property type="molecule type" value="Genomic_DNA"/>
</dbReference>